<accession>A0A9P1C9W8</accession>
<organism evidence="4">
    <name type="scientific">Cladocopium goreaui</name>
    <dbReference type="NCBI Taxonomy" id="2562237"/>
    <lineage>
        <taxon>Eukaryota</taxon>
        <taxon>Sar</taxon>
        <taxon>Alveolata</taxon>
        <taxon>Dinophyceae</taxon>
        <taxon>Suessiales</taxon>
        <taxon>Symbiodiniaceae</taxon>
        <taxon>Cladocopium</taxon>
    </lineage>
</organism>
<name>A0A9P1C9W8_9DINO</name>
<dbReference type="InterPro" id="IPR001841">
    <property type="entry name" value="Znf_RING"/>
</dbReference>
<dbReference type="Proteomes" id="UP001152797">
    <property type="component" value="Unassembled WGS sequence"/>
</dbReference>
<gene>
    <name evidence="4" type="ORF">C1SCF055_LOCUS13753</name>
</gene>
<feature type="compositionally biased region" description="Basic residues" evidence="2">
    <location>
        <begin position="298"/>
        <end position="312"/>
    </location>
</feature>
<evidence type="ECO:0000313" key="6">
    <source>
        <dbReference type="Proteomes" id="UP001152797"/>
    </source>
</evidence>
<dbReference type="EMBL" id="CAMXCT010001079">
    <property type="protein sequence ID" value="CAI3986396.1"/>
    <property type="molecule type" value="Genomic_DNA"/>
</dbReference>
<proteinExistence type="predicted"/>
<feature type="region of interest" description="Disordered" evidence="2">
    <location>
        <begin position="112"/>
        <end position="147"/>
    </location>
</feature>
<dbReference type="Gene3D" id="3.30.40.10">
    <property type="entry name" value="Zinc/RING finger domain, C3HC4 (zinc finger)"/>
    <property type="match status" value="1"/>
</dbReference>
<evidence type="ECO:0000256" key="1">
    <source>
        <dbReference type="PROSITE-ProRule" id="PRU00175"/>
    </source>
</evidence>
<dbReference type="InterPro" id="IPR013083">
    <property type="entry name" value="Znf_RING/FYVE/PHD"/>
</dbReference>
<keyword evidence="6" id="KW-1185">Reference proteome</keyword>
<dbReference type="EMBL" id="CAMXCT030001079">
    <property type="protein sequence ID" value="CAL4773708.1"/>
    <property type="molecule type" value="Genomic_DNA"/>
</dbReference>
<feature type="region of interest" description="Disordered" evidence="2">
    <location>
        <begin position="632"/>
        <end position="681"/>
    </location>
</feature>
<feature type="region of interest" description="Disordered" evidence="2">
    <location>
        <begin position="191"/>
        <end position="211"/>
    </location>
</feature>
<keyword evidence="1" id="KW-0862">Zinc</keyword>
<dbReference type="GO" id="GO:0008270">
    <property type="term" value="F:zinc ion binding"/>
    <property type="evidence" value="ECO:0007669"/>
    <property type="project" value="UniProtKB-KW"/>
</dbReference>
<feature type="compositionally biased region" description="Polar residues" evidence="2">
    <location>
        <begin position="194"/>
        <end position="207"/>
    </location>
</feature>
<evidence type="ECO:0000313" key="5">
    <source>
        <dbReference type="EMBL" id="CAL1139771.1"/>
    </source>
</evidence>
<dbReference type="Pfam" id="PF13639">
    <property type="entry name" value="zf-RING_2"/>
    <property type="match status" value="1"/>
</dbReference>
<evidence type="ECO:0000313" key="4">
    <source>
        <dbReference type="EMBL" id="CAI3986396.1"/>
    </source>
</evidence>
<dbReference type="AlphaFoldDB" id="A0A9P1C9W8"/>
<feature type="compositionally biased region" description="Pro residues" evidence="2">
    <location>
        <begin position="389"/>
        <end position="399"/>
    </location>
</feature>
<feature type="region of interest" description="Disordered" evidence="2">
    <location>
        <begin position="350"/>
        <end position="426"/>
    </location>
</feature>
<keyword evidence="1" id="KW-0863">Zinc-finger</keyword>
<evidence type="ECO:0000259" key="3">
    <source>
        <dbReference type="PROSITE" id="PS50089"/>
    </source>
</evidence>
<feature type="region of interest" description="Disordered" evidence="2">
    <location>
        <begin position="252"/>
        <end position="275"/>
    </location>
</feature>
<feature type="compositionally biased region" description="Polar residues" evidence="2">
    <location>
        <begin position="120"/>
        <end position="130"/>
    </location>
</feature>
<evidence type="ECO:0000256" key="2">
    <source>
        <dbReference type="SAM" id="MobiDB-lite"/>
    </source>
</evidence>
<sequence length="897" mass="100062">MHALQERFGNLGEEIRVQSITELMSFHRKGNEPVDSLLVRFDSIRSRAAEQGGAVVGVQGVAWILLRAIGITDQQLIQLLAPFNGLFPANEAELNQLKTSLRRMGHILERTPGNLREGLRSSTNNPSSAFLANADPWNEQPSHDQWNRYDDHASHEWAGQSAFNASASSQPSQPSQPSHEAAYAMFEDEDIDTDSNTSSGECSSVNADGQDPNRVAQTLFWAYRQAKHKWRKYMGKSTRAVRRYARRFNKYRGKGKGKKGNPTFTVGKGKGKKGKHPVTAMLAEMDDGEVQLALPAFRGHRSPGKGKGRRSNPKGPDGQTMRCFECGSTEHLAGACPRRRPTTQASWFPFGAFGRRSTTSEPAISHSSDQSRVVPPSTPRTERPLNPGYVPPEPRPFPVNAPGNPSQPVDEPPAEATAGRNQPSMQWASMSQMPAELRDLLPFPVLAPPTVPAFADRPEFEFLRMDSQQQLPHPPSLREPQLSMLEGPVRPQIEDFHFVQQHVAYHRHQTNRDMPMNRPAVQMRSNLDRQYRAQMFEFHQTQQHVERSRKQKKERSRQPRLSTEESEYDGAPDVCPLCREKFEVDESVLRLVCKHLYHVECWTEYMCHGERLVCPVCRGGCHVVARYRIPADQTSPPLPPSRPVTPERSNDRDTPDAFNIFTPPPGRAPRGTSDSSAVGTPFFSPDNQEAYPWWPSESFEPTAAYHSISIPDRAGIIIDPGAYTNLIGENTARAFAQKAIENGHKPRQWKMKPMYVQGVGEGQQKCEWIVSIPIACKLSVGGKTVCLNYFEAPVVGARGARLPALLGLRSLTSLSATLCMHENNEALYVPLPGGPIEDLHQCRKCPLSKAPSGHLIMTIDHWRELAQDSRAGVQPKPMVLHVDPLQPSTPSTMQSPL</sequence>
<reference evidence="5" key="2">
    <citation type="submission" date="2024-04" db="EMBL/GenBank/DDBJ databases">
        <authorList>
            <person name="Chen Y."/>
            <person name="Shah S."/>
            <person name="Dougan E. K."/>
            <person name="Thang M."/>
            <person name="Chan C."/>
        </authorList>
    </citation>
    <scope>NUCLEOTIDE SEQUENCE [LARGE SCALE GENOMIC DNA]</scope>
</reference>
<dbReference type="SUPFAM" id="SSF57850">
    <property type="entry name" value="RING/U-box"/>
    <property type="match status" value="1"/>
</dbReference>
<reference evidence="4" key="1">
    <citation type="submission" date="2022-10" db="EMBL/GenBank/DDBJ databases">
        <authorList>
            <person name="Chen Y."/>
            <person name="Dougan E. K."/>
            <person name="Chan C."/>
            <person name="Rhodes N."/>
            <person name="Thang M."/>
        </authorList>
    </citation>
    <scope>NUCLEOTIDE SEQUENCE</scope>
</reference>
<dbReference type="OrthoDB" id="427406at2759"/>
<dbReference type="PROSITE" id="PS50089">
    <property type="entry name" value="ZF_RING_2"/>
    <property type="match status" value="1"/>
</dbReference>
<feature type="compositionally biased region" description="Polar residues" evidence="2">
    <location>
        <begin position="356"/>
        <end position="371"/>
    </location>
</feature>
<feature type="domain" description="RING-type" evidence="3">
    <location>
        <begin position="575"/>
        <end position="618"/>
    </location>
</feature>
<dbReference type="CDD" id="cd16448">
    <property type="entry name" value="RING-H2"/>
    <property type="match status" value="1"/>
</dbReference>
<keyword evidence="1" id="KW-0479">Metal-binding</keyword>
<protein>
    <recommendedName>
        <fullName evidence="3">RING-type domain-containing protein</fullName>
    </recommendedName>
</protein>
<dbReference type="EMBL" id="CAMXCT020001079">
    <property type="protein sequence ID" value="CAL1139771.1"/>
    <property type="molecule type" value="Genomic_DNA"/>
</dbReference>
<comment type="caution">
    <text evidence="4">The sequence shown here is derived from an EMBL/GenBank/DDBJ whole genome shotgun (WGS) entry which is preliminary data.</text>
</comment>
<feature type="region of interest" description="Disordered" evidence="2">
    <location>
        <begin position="296"/>
        <end position="322"/>
    </location>
</feature>
<feature type="region of interest" description="Disordered" evidence="2">
    <location>
        <begin position="540"/>
        <end position="570"/>
    </location>
</feature>